<protein>
    <submittedName>
        <fullName evidence="4">ABC-2 type transport system ATP-binding protein</fullName>
    </submittedName>
</protein>
<dbReference type="SUPFAM" id="SSF52540">
    <property type="entry name" value="P-loop containing nucleoside triphosphate hydrolases"/>
    <property type="match status" value="1"/>
</dbReference>
<keyword evidence="5" id="KW-1185">Reference proteome</keyword>
<dbReference type="AlphaFoldDB" id="A0A1H0HUX3"/>
<gene>
    <name evidence="4" type="ORF">SAMN04488053_10952</name>
</gene>
<dbReference type="Gene3D" id="3.40.50.300">
    <property type="entry name" value="P-loop containing nucleotide triphosphate hydrolases"/>
    <property type="match status" value="1"/>
</dbReference>
<organism evidence="4 5">
    <name type="scientific">Alkalicoccus daliensis</name>
    <dbReference type="NCBI Taxonomy" id="745820"/>
    <lineage>
        <taxon>Bacteria</taxon>
        <taxon>Bacillati</taxon>
        <taxon>Bacillota</taxon>
        <taxon>Bacilli</taxon>
        <taxon>Bacillales</taxon>
        <taxon>Bacillaceae</taxon>
        <taxon>Alkalicoccus</taxon>
    </lineage>
</organism>
<dbReference type="RefSeq" id="WP_090843421.1">
    <property type="nucleotide sequence ID" value="NZ_FNIL01000009.1"/>
</dbReference>
<keyword evidence="2 4" id="KW-0067">ATP-binding</keyword>
<sequence>MTMKIELDHVNLIYGRQTALTDISFSIHQPGIYGLLGRNGAGKTSLLSLLANYKMPTSGSLTLNDETLFENVQQTQHVHFTFQRKFEDEYEKGKDILNEASKFMPNFDLDFAFSLADRFQLDLKKPMHKHSTGMASIFQVIKGMATKAPITIFDEAYTGMDAPARELFYEIILEEQLKDPRIILLSTHLISEMEHLFDEVIILHKGKLLLHKGYEELLSQGASITGEASRVDRLSANMKVLKEQQLGGTKSVIVFEELNDALIQEIENEGLKIGNVTVQDVFTNLTKGAESDE</sequence>
<dbReference type="OrthoDB" id="9804819at2"/>
<name>A0A1H0HUX3_9BACI</name>
<feature type="domain" description="ABC transporter" evidence="3">
    <location>
        <begin position="5"/>
        <end position="230"/>
    </location>
</feature>
<dbReference type="STRING" id="745820.SAMN04488053_10952"/>
<dbReference type="GO" id="GO:0005524">
    <property type="term" value="F:ATP binding"/>
    <property type="evidence" value="ECO:0007669"/>
    <property type="project" value="UniProtKB-KW"/>
</dbReference>
<evidence type="ECO:0000256" key="1">
    <source>
        <dbReference type="ARBA" id="ARBA00022741"/>
    </source>
</evidence>
<dbReference type="PROSITE" id="PS50893">
    <property type="entry name" value="ABC_TRANSPORTER_2"/>
    <property type="match status" value="1"/>
</dbReference>
<evidence type="ECO:0000313" key="5">
    <source>
        <dbReference type="Proteomes" id="UP000198778"/>
    </source>
</evidence>
<evidence type="ECO:0000256" key="2">
    <source>
        <dbReference type="ARBA" id="ARBA00022840"/>
    </source>
</evidence>
<dbReference type="InterPro" id="IPR003593">
    <property type="entry name" value="AAA+_ATPase"/>
</dbReference>
<dbReference type="InterPro" id="IPR003439">
    <property type="entry name" value="ABC_transporter-like_ATP-bd"/>
</dbReference>
<dbReference type="PANTHER" id="PTHR43158:SF5">
    <property type="entry name" value="ABC TRANSPORTER, ATP-BINDING PROTEIN"/>
    <property type="match status" value="1"/>
</dbReference>
<accession>A0A1H0HUX3</accession>
<proteinExistence type="predicted"/>
<keyword evidence="1" id="KW-0547">Nucleotide-binding</keyword>
<dbReference type="Pfam" id="PF00005">
    <property type="entry name" value="ABC_tran"/>
    <property type="match status" value="1"/>
</dbReference>
<dbReference type="SMART" id="SM00382">
    <property type="entry name" value="AAA"/>
    <property type="match status" value="1"/>
</dbReference>
<reference evidence="5" key="1">
    <citation type="submission" date="2016-10" db="EMBL/GenBank/DDBJ databases">
        <authorList>
            <person name="Varghese N."/>
            <person name="Submissions S."/>
        </authorList>
    </citation>
    <scope>NUCLEOTIDE SEQUENCE [LARGE SCALE GENOMIC DNA]</scope>
    <source>
        <strain evidence="5">CGMCC 1.10369</strain>
    </source>
</reference>
<evidence type="ECO:0000259" key="3">
    <source>
        <dbReference type="PROSITE" id="PS50893"/>
    </source>
</evidence>
<dbReference type="EMBL" id="FNIL01000009">
    <property type="protein sequence ID" value="SDO22933.1"/>
    <property type="molecule type" value="Genomic_DNA"/>
</dbReference>
<evidence type="ECO:0000313" key="4">
    <source>
        <dbReference type="EMBL" id="SDO22933.1"/>
    </source>
</evidence>
<dbReference type="InterPro" id="IPR027417">
    <property type="entry name" value="P-loop_NTPase"/>
</dbReference>
<dbReference type="Proteomes" id="UP000198778">
    <property type="component" value="Unassembled WGS sequence"/>
</dbReference>
<dbReference type="PANTHER" id="PTHR43158">
    <property type="entry name" value="SKFA PEPTIDE EXPORT ATP-BINDING PROTEIN SKFE"/>
    <property type="match status" value="1"/>
</dbReference>
<dbReference type="GO" id="GO:0016887">
    <property type="term" value="F:ATP hydrolysis activity"/>
    <property type="evidence" value="ECO:0007669"/>
    <property type="project" value="InterPro"/>
</dbReference>